<accession>A0A7W7ZW84</accession>
<proteinExistence type="predicted"/>
<reference evidence="7 8" key="1">
    <citation type="submission" date="2020-08" db="EMBL/GenBank/DDBJ databases">
        <title>Genomic Encyclopedia of Type Strains, Phase IV (KMG-IV): sequencing the most valuable type-strain genomes for metagenomic binning, comparative biology and taxonomic classification.</title>
        <authorList>
            <person name="Goeker M."/>
        </authorList>
    </citation>
    <scope>NUCLEOTIDE SEQUENCE [LARGE SCALE GENOMIC DNA]</scope>
    <source>
        <strain evidence="7 8">DSM 45385</strain>
    </source>
</reference>
<feature type="transmembrane region" description="Helical" evidence="6">
    <location>
        <begin position="199"/>
        <end position="223"/>
    </location>
</feature>
<keyword evidence="3 6" id="KW-0812">Transmembrane</keyword>
<evidence type="ECO:0000256" key="5">
    <source>
        <dbReference type="ARBA" id="ARBA00023136"/>
    </source>
</evidence>
<organism evidence="7 8">
    <name type="scientific">Nonomuraea endophytica</name>
    <dbReference type="NCBI Taxonomy" id="714136"/>
    <lineage>
        <taxon>Bacteria</taxon>
        <taxon>Bacillati</taxon>
        <taxon>Actinomycetota</taxon>
        <taxon>Actinomycetes</taxon>
        <taxon>Streptosporangiales</taxon>
        <taxon>Streptosporangiaceae</taxon>
        <taxon>Nonomuraea</taxon>
    </lineage>
</organism>
<comment type="caution">
    <text evidence="7">The sequence shown here is derived from an EMBL/GenBank/DDBJ whole genome shotgun (WGS) entry which is preliminary data.</text>
</comment>
<protein>
    <submittedName>
        <fullName evidence="7">Membrane protein</fullName>
    </submittedName>
</protein>
<dbReference type="PANTHER" id="PTHR30213:SF1">
    <property type="entry name" value="INNER MEMBRANE PROTEIN YHJD"/>
    <property type="match status" value="1"/>
</dbReference>
<feature type="transmembrane region" description="Helical" evidence="6">
    <location>
        <begin position="109"/>
        <end position="130"/>
    </location>
</feature>
<feature type="transmembrane region" description="Helical" evidence="6">
    <location>
        <begin position="158"/>
        <end position="179"/>
    </location>
</feature>
<evidence type="ECO:0000256" key="2">
    <source>
        <dbReference type="ARBA" id="ARBA00022475"/>
    </source>
</evidence>
<evidence type="ECO:0000256" key="4">
    <source>
        <dbReference type="ARBA" id="ARBA00022989"/>
    </source>
</evidence>
<keyword evidence="2" id="KW-1003">Cell membrane</keyword>
<evidence type="ECO:0000256" key="1">
    <source>
        <dbReference type="ARBA" id="ARBA00004651"/>
    </source>
</evidence>
<evidence type="ECO:0000256" key="3">
    <source>
        <dbReference type="ARBA" id="ARBA00022692"/>
    </source>
</evidence>
<sequence>MANLIEKAATWRERAMRTVDHWRVRRPGVDHLIRTVQRYQLQFGDRLAGAVTYFAFLSFFPLMALAYAVFGYVLSVSPELELALKQVIAEQLPGLAPALNLEDIAQSKATAGIIGLLGLLYAGLGAIDALRGALREMSMTTAAPLNFFLGKLRDLSSLLLIGVTMLVSAGVAVLTSSATSKVTAWLGFQHDDPAATGSVWLVGLLASVAADWLLFVIFLGWVARPTRPFKAIAQGALLGAIGFGLLKQLATLLLSHTLSNPVYGTFAVLVGLLIWINFSARLVLYVAAWTATTGFAPPPSPTPIPSNGNGEQT</sequence>
<dbReference type="RefSeq" id="WP_184957898.1">
    <property type="nucleotide sequence ID" value="NZ_JACHIN010000001.1"/>
</dbReference>
<evidence type="ECO:0000313" key="8">
    <source>
        <dbReference type="Proteomes" id="UP000568380"/>
    </source>
</evidence>
<feature type="transmembrane region" description="Helical" evidence="6">
    <location>
        <begin position="235"/>
        <end position="255"/>
    </location>
</feature>
<feature type="transmembrane region" description="Helical" evidence="6">
    <location>
        <begin position="47"/>
        <end position="70"/>
    </location>
</feature>
<dbReference type="GO" id="GO:0005886">
    <property type="term" value="C:plasma membrane"/>
    <property type="evidence" value="ECO:0007669"/>
    <property type="project" value="UniProtKB-SubCell"/>
</dbReference>
<dbReference type="EMBL" id="JACHIN010000001">
    <property type="protein sequence ID" value="MBB5074923.1"/>
    <property type="molecule type" value="Genomic_DNA"/>
</dbReference>
<dbReference type="AlphaFoldDB" id="A0A7W7ZW84"/>
<comment type="subcellular location">
    <subcellularLocation>
        <location evidence="1">Cell membrane</location>
        <topology evidence="1">Multi-pass membrane protein</topology>
    </subcellularLocation>
</comment>
<dbReference type="InterPro" id="IPR017039">
    <property type="entry name" value="Virul_fac_BrkB"/>
</dbReference>
<gene>
    <name evidence="7" type="ORF">HNR40_000369</name>
</gene>
<dbReference type="Proteomes" id="UP000568380">
    <property type="component" value="Unassembled WGS sequence"/>
</dbReference>
<feature type="transmembrane region" description="Helical" evidence="6">
    <location>
        <begin position="261"/>
        <end position="278"/>
    </location>
</feature>
<evidence type="ECO:0000256" key="6">
    <source>
        <dbReference type="SAM" id="Phobius"/>
    </source>
</evidence>
<dbReference type="PANTHER" id="PTHR30213">
    <property type="entry name" value="INNER MEMBRANE PROTEIN YHJD"/>
    <property type="match status" value="1"/>
</dbReference>
<dbReference type="Pfam" id="PF03631">
    <property type="entry name" value="Virul_fac_BrkB"/>
    <property type="match status" value="1"/>
</dbReference>
<keyword evidence="8" id="KW-1185">Reference proteome</keyword>
<evidence type="ECO:0000313" key="7">
    <source>
        <dbReference type="EMBL" id="MBB5074923.1"/>
    </source>
</evidence>
<keyword evidence="5 6" id="KW-0472">Membrane</keyword>
<keyword evidence="4 6" id="KW-1133">Transmembrane helix</keyword>
<name>A0A7W7ZW84_9ACTN</name>
<dbReference type="PIRSF" id="PIRSF035875">
    <property type="entry name" value="RNase_BN"/>
    <property type="match status" value="1"/>
</dbReference>